<gene>
    <name evidence="4" type="ORF">QYE76_009410</name>
</gene>
<sequence>MSKLVQGLTEVEDNELVDTAKFDKRVRAQIGVSRLSDAGGAANTISPVAQSSDVRPAQIVGKSPIRRLKNVPCNQSADATDVGGASTSNPLNVLDPVSSPVIAERTNVVAEVHVVEQTRVTRSVAKAACAANVPGKVDKVPVVNFSDNMLDVESYHSANDSDYVDESVTARFVIQSKGPVDASEYADIMLSECAAVPSQPTLSGVAIVVPGVSPELGASGVPMHIDGAVAEPSEDVAVIVLMGTNLYLKNDDDLLGVKDASVDAPVSSVGVKSGFGTSVTNQTTDTVGDVAHHASVVIGTTVDVARDAEQNATIFPQELKAQVTSLKKNLVKGHEGKQSPNDKSGHGFNSNNKKKSTTHKRKKGQGHVKDPAKIVCFKCKIEGHHVRSCPLKKKPLGEKKQGKRPQDGAKVKLMVYLDLNKGRYPRRIKPRLPLWRNQVPPRLNKNLQASNRKATVEEFRSCKAPVKQIRFMHSGVGEQDPMRWTMDPAKRLRRWTIPQLKRLR</sequence>
<accession>A0AAD8TV68</accession>
<keyword evidence="1" id="KW-0479">Metal-binding</keyword>
<proteinExistence type="predicted"/>
<reference evidence="4" key="1">
    <citation type="submission" date="2023-07" db="EMBL/GenBank/DDBJ databases">
        <title>A chromosome-level genome assembly of Lolium multiflorum.</title>
        <authorList>
            <person name="Chen Y."/>
            <person name="Copetti D."/>
            <person name="Kolliker R."/>
            <person name="Studer B."/>
        </authorList>
    </citation>
    <scope>NUCLEOTIDE SEQUENCE</scope>
    <source>
        <strain evidence="4">02402/16</strain>
        <tissue evidence="4">Leaf</tissue>
    </source>
</reference>
<comment type="caution">
    <text evidence="4">The sequence shown here is derived from an EMBL/GenBank/DDBJ whole genome shotgun (WGS) entry which is preliminary data.</text>
</comment>
<dbReference type="PROSITE" id="PS50158">
    <property type="entry name" value="ZF_CCHC"/>
    <property type="match status" value="1"/>
</dbReference>
<dbReference type="AlphaFoldDB" id="A0AAD8TV68"/>
<dbReference type="InterPro" id="IPR001878">
    <property type="entry name" value="Znf_CCHC"/>
</dbReference>
<dbReference type="SUPFAM" id="SSF57756">
    <property type="entry name" value="Retrovirus zinc finger-like domains"/>
    <property type="match status" value="1"/>
</dbReference>
<dbReference type="InterPro" id="IPR036875">
    <property type="entry name" value="Znf_CCHC_sf"/>
</dbReference>
<evidence type="ECO:0000259" key="3">
    <source>
        <dbReference type="PROSITE" id="PS50158"/>
    </source>
</evidence>
<feature type="compositionally biased region" description="Basic residues" evidence="2">
    <location>
        <begin position="352"/>
        <end position="366"/>
    </location>
</feature>
<keyword evidence="5" id="KW-1185">Reference proteome</keyword>
<feature type="region of interest" description="Disordered" evidence="2">
    <location>
        <begin position="330"/>
        <end position="369"/>
    </location>
</feature>
<dbReference type="GO" id="GO:0008270">
    <property type="term" value="F:zinc ion binding"/>
    <property type="evidence" value="ECO:0007669"/>
    <property type="project" value="UniProtKB-KW"/>
</dbReference>
<evidence type="ECO:0000256" key="2">
    <source>
        <dbReference type="SAM" id="MobiDB-lite"/>
    </source>
</evidence>
<dbReference type="EMBL" id="JAUUTY010000001">
    <property type="protein sequence ID" value="KAK1692713.1"/>
    <property type="molecule type" value="Genomic_DNA"/>
</dbReference>
<name>A0AAD8TV68_LOLMU</name>
<evidence type="ECO:0000313" key="5">
    <source>
        <dbReference type="Proteomes" id="UP001231189"/>
    </source>
</evidence>
<keyword evidence="1" id="KW-0862">Zinc</keyword>
<keyword evidence="1" id="KW-0863">Zinc-finger</keyword>
<evidence type="ECO:0000256" key="1">
    <source>
        <dbReference type="PROSITE-ProRule" id="PRU00047"/>
    </source>
</evidence>
<dbReference type="GO" id="GO:0003676">
    <property type="term" value="F:nucleic acid binding"/>
    <property type="evidence" value="ECO:0007669"/>
    <property type="project" value="InterPro"/>
</dbReference>
<evidence type="ECO:0000313" key="4">
    <source>
        <dbReference type="EMBL" id="KAK1692713.1"/>
    </source>
</evidence>
<protein>
    <recommendedName>
        <fullName evidence="3">CCHC-type domain-containing protein</fullName>
    </recommendedName>
</protein>
<feature type="domain" description="CCHC-type" evidence="3">
    <location>
        <begin position="376"/>
        <end position="390"/>
    </location>
</feature>
<organism evidence="4 5">
    <name type="scientific">Lolium multiflorum</name>
    <name type="common">Italian ryegrass</name>
    <name type="synonym">Lolium perenne subsp. multiflorum</name>
    <dbReference type="NCBI Taxonomy" id="4521"/>
    <lineage>
        <taxon>Eukaryota</taxon>
        <taxon>Viridiplantae</taxon>
        <taxon>Streptophyta</taxon>
        <taxon>Embryophyta</taxon>
        <taxon>Tracheophyta</taxon>
        <taxon>Spermatophyta</taxon>
        <taxon>Magnoliopsida</taxon>
        <taxon>Liliopsida</taxon>
        <taxon>Poales</taxon>
        <taxon>Poaceae</taxon>
        <taxon>BOP clade</taxon>
        <taxon>Pooideae</taxon>
        <taxon>Poodae</taxon>
        <taxon>Poeae</taxon>
        <taxon>Poeae Chloroplast Group 2 (Poeae type)</taxon>
        <taxon>Loliodinae</taxon>
        <taxon>Loliinae</taxon>
        <taxon>Lolium</taxon>
    </lineage>
</organism>
<dbReference type="Proteomes" id="UP001231189">
    <property type="component" value="Unassembled WGS sequence"/>
</dbReference>
<dbReference type="Gene3D" id="4.10.60.10">
    <property type="entry name" value="Zinc finger, CCHC-type"/>
    <property type="match status" value="1"/>
</dbReference>